<evidence type="ECO:0000259" key="3">
    <source>
        <dbReference type="Pfam" id="PF02514"/>
    </source>
</evidence>
<evidence type="ECO:0000256" key="2">
    <source>
        <dbReference type="SAM" id="SignalP"/>
    </source>
</evidence>
<name>A0A1H3Y2S0_9GAMM</name>
<evidence type="ECO:0000256" key="1">
    <source>
        <dbReference type="SAM" id="MobiDB-lite"/>
    </source>
</evidence>
<dbReference type="STRING" id="1122198.SAMN02745729_101335"/>
<sequence>MTITAIRFPLLLCVLFGLLLGSASAVAAEASAARVHVISNDFVSVAKFRDLQVLALDADVELTAFQIEQAPADAAAWFDADLVILDTPRGSDRRQVMAFSQPWLASSERPWLAVGGGPPKGGQLPGPVLHDLAAYYVAGGRDNLSRMMQYLSAWHRGESTAQLPPAVPLPAAGYYHPAAKQPFTDLDAYFAWGEDRWPQDAPILAIAMSSGVLRDQQTAFHDQLVAAIESAGGVPLLFWYGRKQPDAVQDMLAPAKPSLLLNTTHMLDGEAMERAFRALDIPVVMGLGSRQTVEQWRSQAQGMDAGMAAVLMATPERWGMTDPLVLSAVEDGRRVAIPEQIELLIGRFLAAARLQRETPESIKLALMFWNSPAGERNLSASHLNVPRSIADITAALVASGYTLSALDEQKVIQQAQAMLSGLYRHDQLDNLLVKGLAVSFPVSRYRQWLASLPGKIQNQVKHTWGEPEQHWSIRTLDGELRFVIPAMQLGHFLWMPQPPRADRLGAHVHDNVQPPGHFFLATYLYLRETYGADALIHLGTHGTQEWTPGKDRGLWAYDYPNLAVGNLPVFYPYIQDNIGEALQAKRRGRAVVISHQTPAFGPAGLYAELTHLHELMHAYQMLDSGPVKDKAGEQLLNAAIEQNLHLDMGWDEASLKSNPPAFAAALHDHLHELAASSTPLGLHTFGTAAAPEHRVMTVLQQLGMPYFDALGVEGDELLALETEQLQQQPAYSLLAETLATRKLPEQALPKPLLPLLQQALDNDAHLSLDNEMEALLAGLQGRFVAPGPGGDPVRNPATSSGTNLYAFEPDKIPNKAAYAAAEDMLDQLVERYREEHQGDSPQRLAFTLWSSEAIRTQGLVEAQVMHALGVRPVWDEGGRVRRLEIIPQAELKRPRMDVLLQVTSVYRDQFDGLMRHYATVIEALSEQEDPANPIAAHSRQLADALRQRGLADEDAQQLSRARVFSSPPGSYGSGVTDLAMNSTAWEDDSQLADTFVASQSHVFTTREWGRAVADVNLLQDQLAQVDAVMMSRSSQVHGLLSTDHPFEYLGGLSAAVRQQRGETPTLYISDYRGNSPRIAEAAAFLSAELRTRYQNPQWIKAMQAEGYSGAVQMLKTVNNLFGWQVMDTSMVRADQWQALHETYVMDRHELGLNEWFAEQNPDAQSQLIERMVEAVRKGYWQPSETTLKQLTERWQTLVQDKGALPGAPKTVDYIEDMALGFGLSAQLASSSAAASPDNSENSASQPSQQVKGQVLKAQEMNVPTEDEWSYRLSLIGMLLLLALGAWRAHREHKIHLSNRETV</sequence>
<keyword evidence="5" id="KW-1185">Reference proteome</keyword>
<dbReference type="Proteomes" id="UP000242469">
    <property type="component" value="Unassembled WGS sequence"/>
</dbReference>
<dbReference type="CDD" id="cd10150">
    <property type="entry name" value="CobN_like"/>
    <property type="match status" value="1"/>
</dbReference>
<reference evidence="5" key="1">
    <citation type="submission" date="2016-10" db="EMBL/GenBank/DDBJ databases">
        <authorList>
            <person name="Varghese N."/>
            <person name="Submissions S."/>
        </authorList>
    </citation>
    <scope>NUCLEOTIDE SEQUENCE [LARGE SCALE GENOMIC DNA]</scope>
    <source>
        <strain evidence="5">DSM 11526</strain>
    </source>
</reference>
<feature type="compositionally biased region" description="Low complexity" evidence="1">
    <location>
        <begin position="1232"/>
        <end position="1244"/>
    </location>
</feature>
<keyword evidence="2" id="KW-0732">Signal</keyword>
<protein>
    <submittedName>
        <fullName evidence="4">Cobaltochelatase CobN subunit</fullName>
    </submittedName>
</protein>
<dbReference type="PANTHER" id="PTHR44119">
    <property type="entry name" value="MAGNESIUM-CHELATASE SUBUNIT CHLH, CHLOROPLASTIC"/>
    <property type="match status" value="1"/>
</dbReference>
<evidence type="ECO:0000313" key="4">
    <source>
        <dbReference type="EMBL" id="SEA05108.1"/>
    </source>
</evidence>
<dbReference type="OrthoDB" id="9757976at2"/>
<feature type="chain" id="PRO_5017194415" evidence="2">
    <location>
        <begin position="28"/>
        <end position="1302"/>
    </location>
</feature>
<dbReference type="Pfam" id="PF02514">
    <property type="entry name" value="CobN-Mg_chel"/>
    <property type="match status" value="1"/>
</dbReference>
<dbReference type="NCBIfam" id="NF004644">
    <property type="entry name" value="PRK05989.2-2"/>
    <property type="match status" value="1"/>
</dbReference>
<dbReference type="InterPro" id="IPR003672">
    <property type="entry name" value="CobN/Mg_chltase"/>
</dbReference>
<feature type="domain" description="CobN/magnesium chelatase" evidence="3">
    <location>
        <begin position="134"/>
        <end position="1186"/>
    </location>
</feature>
<feature type="region of interest" description="Disordered" evidence="1">
    <location>
        <begin position="1232"/>
        <end position="1253"/>
    </location>
</feature>
<dbReference type="PANTHER" id="PTHR44119:SF4">
    <property type="entry name" value="AEROBIC COBALTOCHELATASE SUBUNIT COBN"/>
    <property type="match status" value="1"/>
</dbReference>
<dbReference type="EMBL" id="FNRJ01000001">
    <property type="protein sequence ID" value="SEA05108.1"/>
    <property type="molecule type" value="Genomic_DNA"/>
</dbReference>
<feature type="signal peptide" evidence="2">
    <location>
        <begin position="1"/>
        <end position="27"/>
    </location>
</feature>
<proteinExistence type="predicted"/>
<evidence type="ECO:0000313" key="5">
    <source>
        <dbReference type="Proteomes" id="UP000242469"/>
    </source>
</evidence>
<gene>
    <name evidence="4" type="ORF">SAMN02745729_101335</name>
</gene>
<organism evidence="4 5">
    <name type="scientific">Marinobacterium iners DSM 11526</name>
    <dbReference type="NCBI Taxonomy" id="1122198"/>
    <lineage>
        <taxon>Bacteria</taxon>
        <taxon>Pseudomonadati</taxon>
        <taxon>Pseudomonadota</taxon>
        <taxon>Gammaproteobacteria</taxon>
        <taxon>Oceanospirillales</taxon>
        <taxon>Oceanospirillaceae</taxon>
        <taxon>Marinobacterium</taxon>
    </lineage>
</organism>
<accession>A0A1H3Y2S0</accession>